<evidence type="ECO:0000313" key="3">
    <source>
        <dbReference type="EMBL" id="KAG6635417.1"/>
    </source>
</evidence>
<proteinExistence type="predicted"/>
<dbReference type="EMBL" id="CM031819">
    <property type="protein sequence ID" value="KAG6635417.1"/>
    <property type="molecule type" value="Genomic_DNA"/>
</dbReference>
<gene>
    <name evidence="3" type="ORF">CIPAW_11G040800</name>
</gene>
<dbReference type="Proteomes" id="UP000811609">
    <property type="component" value="Chromosome 11"/>
</dbReference>
<evidence type="ECO:0000313" key="4">
    <source>
        <dbReference type="Proteomes" id="UP000811609"/>
    </source>
</evidence>
<evidence type="ECO:0000256" key="1">
    <source>
        <dbReference type="SAM" id="MobiDB-lite"/>
    </source>
</evidence>
<dbReference type="AlphaFoldDB" id="A0A8T1P3E3"/>
<comment type="caution">
    <text evidence="3">The sequence shown here is derived from an EMBL/GenBank/DDBJ whole genome shotgun (WGS) entry which is preliminary data.</text>
</comment>
<reference evidence="3" key="1">
    <citation type="submission" date="2020-12" db="EMBL/GenBank/DDBJ databases">
        <title>WGS assembly of Carya illinoinensis cv. Pawnee.</title>
        <authorList>
            <person name="Platts A."/>
            <person name="Shu S."/>
            <person name="Wright S."/>
            <person name="Barry K."/>
            <person name="Edger P."/>
            <person name="Pires J.C."/>
            <person name="Schmutz J."/>
        </authorList>
    </citation>
    <scope>NUCLEOTIDE SEQUENCE</scope>
    <source>
        <tissue evidence="3">Leaf</tissue>
    </source>
</reference>
<feature type="region of interest" description="Disordered" evidence="1">
    <location>
        <begin position="56"/>
        <end position="84"/>
    </location>
</feature>
<keyword evidence="4" id="KW-1185">Reference proteome</keyword>
<protein>
    <submittedName>
        <fullName evidence="3">Uncharacterized protein</fullName>
    </submittedName>
</protein>
<sequence length="84" mass="8782">MALNVSTAIAFCFIAFLVLANPIIASRQIERVLSETIAPSSVVIRSPSPEYPLSFIGSPSPGAGQPQFLEEYEGSPSPGAGIFA</sequence>
<feature type="signal peptide" evidence="2">
    <location>
        <begin position="1"/>
        <end position="20"/>
    </location>
</feature>
<organism evidence="3 4">
    <name type="scientific">Carya illinoinensis</name>
    <name type="common">Pecan</name>
    <dbReference type="NCBI Taxonomy" id="32201"/>
    <lineage>
        <taxon>Eukaryota</taxon>
        <taxon>Viridiplantae</taxon>
        <taxon>Streptophyta</taxon>
        <taxon>Embryophyta</taxon>
        <taxon>Tracheophyta</taxon>
        <taxon>Spermatophyta</taxon>
        <taxon>Magnoliopsida</taxon>
        <taxon>eudicotyledons</taxon>
        <taxon>Gunneridae</taxon>
        <taxon>Pentapetalae</taxon>
        <taxon>rosids</taxon>
        <taxon>fabids</taxon>
        <taxon>Fagales</taxon>
        <taxon>Juglandaceae</taxon>
        <taxon>Carya</taxon>
    </lineage>
</organism>
<feature type="chain" id="PRO_5035826039" evidence="2">
    <location>
        <begin position="21"/>
        <end position="84"/>
    </location>
</feature>
<accession>A0A8T1P3E3</accession>
<keyword evidence="2" id="KW-0732">Signal</keyword>
<name>A0A8T1P3E3_CARIL</name>
<evidence type="ECO:0000256" key="2">
    <source>
        <dbReference type="SAM" id="SignalP"/>
    </source>
</evidence>